<evidence type="ECO:0000313" key="3">
    <source>
        <dbReference type="Proteomes" id="UP000887569"/>
    </source>
</evidence>
<protein>
    <submittedName>
        <fullName evidence="4 5">Transmembrane protein 209</fullName>
    </submittedName>
</protein>
<dbReference type="WBParaSite" id="PgR067_g039_t07">
    <property type="protein sequence ID" value="PgR067_g039_t07"/>
    <property type="gene ID" value="PgR067_g039"/>
</dbReference>
<feature type="compositionally biased region" description="Low complexity" evidence="1">
    <location>
        <begin position="449"/>
        <end position="459"/>
    </location>
</feature>
<reference evidence="4 5" key="1">
    <citation type="submission" date="2022-11" db="UniProtKB">
        <authorList>
            <consortium name="WormBaseParasite"/>
        </authorList>
    </citation>
    <scope>IDENTIFICATION</scope>
</reference>
<sequence length="734" mass="81029">VGVAMFGSPNSSVRSPSKVPREVIRATFEREAEMTRYRKYLRAAGIWAMVTSLLLLEVVLLRGFMLNFFLCAVFEFWKDYMAAVSLELPALVISAVNALYCTSVAIKSSLLAPHTAYGKLSEGQMRLLGVSDKEYQTPSQTPGSLKERSISSGTSHSDSHRFCFEWLSAIHFDSSLSHRPSPLVNEGTTAQQYSNNVSFADQSSISGNGSMLNITAYSDRSASVNRVCRSSSYSKPTSSIQTSKQLEKLLADRSLLDASSSSGPAALGSTSFTALSPRNTSFGSLYGSRRTDPTMGYRLFGSESSVYDLGTAVNSDENRKGTVDENGVVSRISGNRITMTPSRVSLSPIPLNLTNVSATQLTGDEPLLEGKSANNTSAMSSHISLDDSISFRVAVNARTKHSPKRSTRSPSPLTRRSESWERRRMRSVSPRQQLSDLSASFSSGPVAGSSEQLSPTSSSPIGKQYGLTSSEILNQYKLDAERFAHGERHLRSWICQTIIRPLVSNIDKMNEILTEEYPHLHLKVGRSSVEALQVALSSKGDLLCTVLPYLIPYLKVHEKQAYIVKRANELSVDVCMKEFDWQGGGSESLDKGNENSHSYSPPSIPWSEHLPTDAQLVWWWFCAYFDARMEANPMAADINMPFTSVFFLKKPNKPSAVQCHNTAFYVHQTSVYPPHFELVVDGGRERFEVGRGSRNLWRTILLFIQHARLFNNNRVGGLCIDENGINIACVVAEC</sequence>
<keyword evidence="2" id="KW-1133">Transmembrane helix</keyword>
<feature type="region of interest" description="Disordered" evidence="1">
    <location>
        <begin position="397"/>
        <end position="464"/>
    </location>
</feature>
<dbReference type="AlphaFoldDB" id="A0A915BXS9"/>
<name>A0A915BXS9_PARUN</name>
<evidence type="ECO:0000313" key="4">
    <source>
        <dbReference type="WBParaSite" id="PgR067_g039_t04"/>
    </source>
</evidence>
<feature type="transmembrane region" description="Helical" evidence="2">
    <location>
        <begin position="40"/>
        <end position="60"/>
    </location>
</feature>
<proteinExistence type="predicted"/>
<dbReference type="Proteomes" id="UP000887569">
    <property type="component" value="Unplaced"/>
</dbReference>
<feature type="compositionally biased region" description="Polar residues" evidence="1">
    <location>
        <begin position="430"/>
        <end position="443"/>
    </location>
</feature>
<keyword evidence="2" id="KW-0472">Membrane</keyword>
<dbReference type="WBParaSite" id="PgR067_g039_t04">
    <property type="protein sequence ID" value="PgR067_g039_t04"/>
    <property type="gene ID" value="PgR067_g039"/>
</dbReference>
<dbReference type="Pfam" id="PF09786">
    <property type="entry name" value="CytochromB561_N"/>
    <property type="match status" value="1"/>
</dbReference>
<organism evidence="3 4">
    <name type="scientific">Parascaris univalens</name>
    <name type="common">Nematode worm</name>
    <dbReference type="NCBI Taxonomy" id="6257"/>
    <lineage>
        <taxon>Eukaryota</taxon>
        <taxon>Metazoa</taxon>
        <taxon>Ecdysozoa</taxon>
        <taxon>Nematoda</taxon>
        <taxon>Chromadorea</taxon>
        <taxon>Rhabditida</taxon>
        <taxon>Spirurina</taxon>
        <taxon>Ascaridomorpha</taxon>
        <taxon>Ascaridoidea</taxon>
        <taxon>Ascarididae</taxon>
        <taxon>Parascaris</taxon>
    </lineage>
</organism>
<dbReference type="PANTHER" id="PTHR21780:SF0">
    <property type="entry name" value="TRANSMEMBRANE PROTEIN 209"/>
    <property type="match status" value="1"/>
</dbReference>
<evidence type="ECO:0000256" key="2">
    <source>
        <dbReference type="SAM" id="Phobius"/>
    </source>
</evidence>
<dbReference type="PANTHER" id="PTHR21780">
    <property type="entry name" value="TRANSMEMBRANE PROTEIN 209"/>
    <property type="match status" value="1"/>
</dbReference>
<dbReference type="GO" id="GO:0016020">
    <property type="term" value="C:membrane"/>
    <property type="evidence" value="ECO:0007669"/>
    <property type="project" value="TreeGrafter"/>
</dbReference>
<keyword evidence="3" id="KW-1185">Reference proteome</keyword>
<evidence type="ECO:0000256" key="1">
    <source>
        <dbReference type="SAM" id="MobiDB-lite"/>
    </source>
</evidence>
<evidence type="ECO:0000313" key="5">
    <source>
        <dbReference type="WBParaSite" id="PgR067_g039_t07"/>
    </source>
</evidence>
<feature type="compositionally biased region" description="Basic residues" evidence="1">
    <location>
        <begin position="398"/>
        <end position="407"/>
    </location>
</feature>
<dbReference type="InterPro" id="IPR019176">
    <property type="entry name" value="Cytochrome_B561-rel"/>
</dbReference>
<keyword evidence="2" id="KW-0812">Transmembrane</keyword>
<accession>A0A915BXS9</accession>